<keyword evidence="4" id="KW-1185">Reference proteome</keyword>
<dbReference type="RefSeq" id="WP_382413870.1">
    <property type="nucleotide sequence ID" value="NZ_AP031500.1"/>
</dbReference>
<proteinExistence type="predicted"/>
<dbReference type="Proteomes" id="UP001595548">
    <property type="component" value="Unassembled WGS sequence"/>
</dbReference>
<evidence type="ECO:0000259" key="2">
    <source>
        <dbReference type="Pfam" id="PF06812"/>
    </source>
</evidence>
<sequence>MDFLHIDNALEQLNSATDAELLPGCEIDYDPDFIELENLLASSPEQQYGDTIIPAAEPDWAKALPLAMQLLGKSLDFRVAVIIARCLTHREGLSGAVKGIQLVRALVNGCWAVAFPSLEFDGEYDSLLRSNAIAPLGSMQGLLGDLRHSTLSIGQVGTVSLGSIDKILGGTDEDQPVRRDQMAQALTETLSNRHPELLQLQQLLLELEQLNAELSAVLGPEDRPDLSSTIRFLQQIVPQKPSVAADEPPADEHSDAPATVHTEQTGVPSSVRNRADAIAMLDIVCEYLEHHESANPAPHLIRRARNMIGQDFFTILKDIAPDGVSQAEHITGLHQ</sequence>
<protein>
    <submittedName>
        <fullName evidence="3">ImpA family type VI secretion system protein</fullName>
    </submittedName>
</protein>
<dbReference type="PANTHER" id="PTHR37951">
    <property type="entry name" value="CYTOPLASMIC PROTEIN-RELATED"/>
    <property type="match status" value="1"/>
</dbReference>
<dbReference type="EMBL" id="JBHRTL010000001">
    <property type="protein sequence ID" value="MFC3153862.1"/>
    <property type="molecule type" value="Genomic_DNA"/>
</dbReference>
<evidence type="ECO:0000313" key="3">
    <source>
        <dbReference type="EMBL" id="MFC3153862.1"/>
    </source>
</evidence>
<name>A0ABV7HQE7_9GAMM</name>
<dbReference type="InterPro" id="IPR010657">
    <property type="entry name" value="ImpA_N"/>
</dbReference>
<accession>A0ABV7HQE7</accession>
<dbReference type="Pfam" id="PF06812">
    <property type="entry name" value="ImpA_N"/>
    <property type="match status" value="1"/>
</dbReference>
<reference evidence="4" key="1">
    <citation type="journal article" date="2019" name="Int. J. Syst. Evol. Microbiol.">
        <title>The Global Catalogue of Microorganisms (GCM) 10K type strain sequencing project: providing services to taxonomists for standard genome sequencing and annotation.</title>
        <authorList>
            <consortium name="The Broad Institute Genomics Platform"/>
            <consortium name="The Broad Institute Genome Sequencing Center for Infectious Disease"/>
            <person name="Wu L."/>
            <person name="Ma J."/>
        </authorList>
    </citation>
    <scope>NUCLEOTIDE SEQUENCE [LARGE SCALE GENOMIC DNA]</scope>
    <source>
        <strain evidence="4">KCTC 52141</strain>
    </source>
</reference>
<comment type="caution">
    <text evidence="3">The sequence shown here is derived from an EMBL/GenBank/DDBJ whole genome shotgun (WGS) entry which is preliminary data.</text>
</comment>
<dbReference type="PANTHER" id="PTHR37951:SF1">
    <property type="entry name" value="TYPE VI SECRETION SYSTEM COMPONENT TSSA1"/>
    <property type="match status" value="1"/>
</dbReference>
<dbReference type="InterPro" id="IPR017740">
    <property type="entry name" value="TssA-like"/>
</dbReference>
<gene>
    <name evidence="3" type="ORF">ACFOEB_01480</name>
</gene>
<evidence type="ECO:0000313" key="4">
    <source>
        <dbReference type="Proteomes" id="UP001595548"/>
    </source>
</evidence>
<feature type="compositionally biased region" description="Polar residues" evidence="1">
    <location>
        <begin position="261"/>
        <end position="271"/>
    </location>
</feature>
<feature type="region of interest" description="Disordered" evidence="1">
    <location>
        <begin position="240"/>
        <end position="271"/>
    </location>
</feature>
<feature type="domain" description="ImpA N-terminal" evidence="2">
    <location>
        <begin position="24"/>
        <end position="136"/>
    </location>
</feature>
<organism evidence="3 4">
    <name type="scientific">Gilvimarinus japonicus</name>
    <dbReference type="NCBI Taxonomy" id="1796469"/>
    <lineage>
        <taxon>Bacteria</taxon>
        <taxon>Pseudomonadati</taxon>
        <taxon>Pseudomonadota</taxon>
        <taxon>Gammaproteobacteria</taxon>
        <taxon>Cellvibrionales</taxon>
        <taxon>Cellvibrionaceae</taxon>
        <taxon>Gilvimarinus</taxon>
    </lineage>
</organism>
<evidence type="ECO:0000256" key="1">
    <source>
        <dbReference type="SAM" id="MobiDB-lite"/>
    </source>
</evidence>